<dbReference type="EMBL" id="VTZN01000154">
    <property type="protein sequence ID" value="KAA1248501.1"/>
    <property type="molecule type" value="Genomic_DNA"/>
</dbReference>
<dbReference type="AlphaFoldDB" id="A0A5B1BKK7"/>
<protein>
    <recommendedName>
        <fullName evidence="3">Lipoprotein LppJ</fullName>
    </recommendedName>
</protein>
<evidence type="ECO:0000313" key="1">
    <source>
        <dbReference type="EMBL" id="KAA1248501.1"/>
    </source>
</evidence>
<comment type="caution">
    <text evidence="1">The sequence shown here is derived from an EMBL/GenBank/DDBJ whole genome shotgun (WGS) entry which is preliminary data.</text>
</comment>
<evidence type="ECO:0008006" key="3">
    <source>
        <dbReference type="Google" id="ProtNLM"/>
    </source>
</evidence>
<dbReference type="Proteomes" id="UP000324701">
    <property type="component" value="Unassembled WGS sequence"/>
</dbReference>
<sequence>MLLGGVFLWAEKRQSPPCNTLEHPANALSDAATQAQVVEAATQIVAVAELQTTAAGYLLMSCKSRDEPPYQGAIYLTFVLPAGAYGDSYLHSVAAALAKHGWAAGRPPVQHVLGKTLSKDGVTAIFYRHHDDSSLGILRLYGSCGNLNDHRGDTTAWIDITDQLTRAR</sequence>
<organism evidence="1 2">
    <name type="scientific">Mycobacterium simiae</name>
    <name type="common">Mycobacterium habana</name>
    <dbReference type="NCBI Taxonomy" id="1784"/>
    <lineage>
        <taxon>Bacteria</taxon>
        <taxon>Bacillati</taxon>
        <taxon>Actinomycetota</taxon>
        <taxon>Actinomycetes</taxon>
        <taxon>Mycobacteriales</taxon>
        <taxon>Mycobacteriaceae</taxon>
        <taxon>Mycobacterium</taxon>
        <taxon>Mycobacterium simiae complex</taxon>
    </lineage>
</organism>
<dbReference type="OrthoDB" id="4749578at2"/>
<accession>A0A5B1BKK7</accession>
<keyword evidence="2" id="KW-1185">Reference proteome</keyword>
<proteinExistence type="predicted"/>
<reference evidence="1 2" key="1">
    <citation type="submission" date="2019-09" db="EMBL/GenBank/DDBJ databases">
        <title>Report of infection by Mycobacterium simiae a patient suffering from pulmonary tuberculosis.</title>
        <authorList>
            <person name="Mohanty P.S."/>
            <person name="Bansal A.K."/>
            <person name="Singh H."/>
            <person name="Sharma S."/>
            <person name="Patil S.A."/>
            <person name="Upadhaya P."/>
            <person name="Singh P.K."/>
            <person name="Kumar D."/>
            <person name="Kumar S."/>
            <person name="Singh R.K."/>
            <person name="Chaudhary B."/>
        </authorList>
    </citation>
    <scope>NUCLEOTIDE SEQUENCE [LARGE SCALE GENOMIC DNA]</scope>
    <source>
        <strain evidence="1 2">JAL-560-SIM</strain>
    </source>
</reference>
<gene>
    <name evidence="1" type="ORF">F0Q45_20225</name>
</gene>
<evidence type="ECO:0000313" key="2">
    <source>
        <dbReference type="Proteomes" id="UP000324701"/>
    </source>
</evidence>
<name>A0A5B1BKK7_MYCSI</name>